<dbReference type="NCBIfam" id="TIGR02963">
    <property type="entry name" value="xanthine_xdhA"/>
    <property type="match status" value="1"/>
</dbReference>
<evidence type="ECO:0000313" key="8">
    <source>
        <dbReference type="EMBL" id="MBU2713497.1"/>
    </source>
</evidence>
<dbReference type="InterPro" id="IPR016167">
    <property type="entry name" value="FAD-bd_PCMH_sub1"/>
</dbReference>
<evidence type="ECO:0000259" key="7">
    <source>
        <dbReference type="PROSITE" id="PS51387"/>
    </source>
</evidence>
<name>A0ABS5ZHF0_9GAMM</name>
<dbReference type="PIRSF" id="PIRSF036557">
    <property type="entry name" value="XdhA_RC"/>
    <property type="match status" value="1"/>
</dbReference>
<accession>A0ABS5ZHF0</accession>
<dbReference type="SUPFAM" id="SSF54292">
    <property type="entry name" value="2Fe-2S ferredoxin-like"/>
    <property type="match status" value="1"/>
</dbReference>
<dbReference type="EMBL" id="JAGSOY010000083">
    <property type="protein sequence ID" value="MBU2713497.1"/>
    <property type="molecule type" value="Genomic_DNA"/>
</dbReference>
<keyword evidence="4 8" id="KW-0560">Oxidoreductase</keyword>
<dbReference type="Pfam" id="PF01799">
    <property type="entry name" value="Fer2_2"/>
    <property type="match status" value="1"/>
</dbReference>
<dbReference type="SUPFAM" id="SSF56176">
    <property type="entry name" value="FAD-binding/transporter-associated domain-like"/>
    <property type="match status" value="1"/>
</dbReference>
<evidence type="ECO:0000313" key="9">
    <source>
        <dbReference type="Proteomes" id="UP000690515"/>
    </source>
</evidence>
<dbReference type="PROSITE" id="PS00197">
    <property type="entry name" value="2FE2S_FER_1"/>
    <property type="match status" value="1"/>
</dbReference>
<dbReference type="PROSITE" id="PS51085">
    <property type="entry name" value="2FE2S_FER_2"/>
    <property type="match status" value="1"/>
</dbReference>
<dbReference type="InterPro" id="IPR016208">
    <property type="entry name" value="Ald_Oxase/xanthine_DH-like"/>
</dbReference>
<dbReference type="InterPro" id="IPR036010">
    <property type="entry name" value="2Fe-2S_ferredoxin-like_sf"/>
</dbReference>
<dbReference type="Gene3D" id="3.30.43.10">
    <property type="entry name" value="Uridine Diphospho-n-acetylenolpyruvylglucosamine Reductase, domain 2"/>
    <property type="match status" value="1"/>
</dbReference>
<proteinExistence type="predicted"/>
<dbReference type="InterPro" id="IPR002888">
    <property type="entry name" value="2Fe-2S-bd"/>
</dbReference>
<sequence length="485" mass="53953">MKNISRTIQFLLGDKVHSVANISRDMTVLEYLRNHLKYCGTKEGCGSGDCGACTVVIGELANEKLHYKAVNACITFLTTLHGKQLITIENLTENNQLHPVQQAMVDFNASQCGFCTPGIVMTLYALTKNCSVPTKKQIFSALSGNLCRCTGYRAIVDAAANIGKSMMYGISVEYEFYVINKLKEIDTNALLNLSNEINHYFAPKSIEQLVRLLEQYPDAYLLAGGTDFALQVKQSNHPLKTVLYIGSINALKFIKKHDNILSIGAAATYQHCLPLLKKLYPELAQLLERFGSQQIRNQGTIVGNIANASPIGDMLPVLMVLNAQLTLRQACSSRQIPVADFFLDYKVSDLQLGEFIQSVEIPIAKSGYQLKVYKISKRIEDDISTVLAAFYLKIENKYVKEVYIAFGGMAAIPKRASRSEKALLNQSWSEETVAVAAEQLDYDLTPVSDLRASANYRMQVAKNLLWKCFFEVNNPTSLSRVTDYA</sequence>
<dbReference type="PROSITE" id="PS51387">
    <property type="entry name" value="FAD_PCMH"/>
    <property type="match status" value="1"/>
</dbReference>
<dbReference type="CDD" id="cd00207">
    <property type="entry name" value="fer2"/>
    <property type="match status" value="1"/>
</dbReference>
<reference evidence="8 9" key="1">
    <citation type="submission" date="2021-04" db="EMBL/GenBank/DDBJ databases">
        <authorList>
            <person name="Pira H."/>
            <person name="Risdian C."/>
            <person name="Wink J."/>
        </authorList>
    </citation>
    <scope>NUCLEOTIDE SEQUENCE [LARGE SCALE GENOMIC DNA]</scope>
    <source>
        <strain evidence="8 9">WH53</strain>
    </source>
</reference>
<comment type="caution">
    <text evidence="8">The sequence shown here is derived from an EMBL/GenBank/DDBJ whole genome shotgun (WGS) entry which is preliminary data.</text>
</comment>
<dbReference type="InterPro" id="IPR001041">
    <property type="entry name" value="2Fe-2S_ferredoxin-type"/>
</dbReference>
<evidence type="ECO:0000256" key="3">
    <source>
        <dbReference type="ARBA" id="ARBA00022827"/>
    </source>
</evidence>
<dbReference type="Gene3D" id="3.10.20.30">
    <property type="match status" value="1"/>
</dbReference>
<organism evidence="8 9">
    <name type="scientific">Zooshikella harenae</name>
    <dbReference type="NCBI Taxonomy" id="2827238"/>
    <lineage>
        <taxon>Bacteria</taxon>
        <taxon>Pseudomonadati</taxon>
        <taxon>Pseudomonadota</taxon>
        <taxon>Gammaproteobacteria</taxon>
        <taxon>Oceanospirillales</taxon>
        <taxon>Zooshikellaceae</taxon>
        <taxon>Zooshikella</taxon>
    </lineage>
</organism>
<evidence type="ECO:0000259" key="6">
    <source>
        <dbReference type="PROSITE" id="PS51085"/>
    </source>
</evidence>
<evidence type="ECO:0000256" key="1">
    <source>
        <dbReference type="ARBA" id="ARBA00022630"/>
    </source>
</evidence>
<dbReference type="RefSeq" id="WP_215821782.1">
    <property type="nucleotide sequence ID" value="NZ_JAGSOY010000083.1"/>
</dbReference>
<dbReference type="InterPro" id="IPR036884">
    <property type="entry name" value="2Fe-2S-bd_dom_sf"/>
</dbReference>
<dbReference type="GO" id="GO:0004854">
    <property type="term" value="F:xanthine dehydrogenase activity"/>
    <property type="evidence" value="ECO:0007669"/>
    <property type="project" value="UniProtKB-EC"/>
</dbReference>
<dbReference type="PANTHER" id="PTHR45444:SF3">
    <property type="entry name" value="XANTHINE DEHYDROGENASE"/>
    <property type="match status" value="1"/>
</dbReference>
<dbReference type="InterPro" id="IPR012675">
    <property type="entry name" value="Beta-grasp_dom_sf"/>
</dbReference>
<dbReference type="Gene3D" id="3.30.465.10">
    <property type="match status" value="1"/>
</dbReference>
<dbReference type="InterPro" id="IPR016169">
    <property type="entry name" value="FAD-bd_PCMH_sub2"/>
</dbReference>
<dbReference type="SMART" id="SM01092">
    <property type="entry name" value="CO_deh_flav_C"/>
    <property type="match status" value="1"/>
</dbReference>
<keyword evidence="3" id="KW-0274">FAD</keyword>
<dbReference type="InterPro" id="IPR012175">
    <property type="entry name" value="Xanth_DH_ssu_bac"/>
</dbReference>
<dbReference type="SUPFAM" id="SSF55447">
    <property type="entry name" value="CO dehydrogenase flavoprotein C-terminal domain-like"/>
    <property type="match status" value="1"/>
</dbReference>
<keyword evidence="9" id="KW-1185">Reference proteome</keyword>
<dbReference type="Pfam" id="PF00941">
    <property type="entry name" value="FAD_binding_5"/>
    <property type="match status" value="1"/>
</dbReference>
<dbReference type="InterPro" id="IPR006058">
    <property type="entry name" value="2Fe2S_fd_BS"/>
</dbReference>
<keyword evidence="5" id="KW-0408">Iron</keyword>
<feature type="domain" description="2Fe-2S ferredoxin-type" evidence="6">
    <location>
        <begin position="6"/>
        <end position="91"/>
    </location>
</feature>
<protein>
    <submittedName>
        <fullName evidence="8">Xanthine dehydrogenase small subunit</fullName>
        <ecNumber evidence="8">1.17.1.4</ecNumber>
    </submittedName>
</protein>
<gene>
    <name evidence="8" type="primary">xdhA</name>
    <name evidence="8" type="ORF">KCG35_20770</name>
</gene>
<dbReference type="InterPro" id="IPR036683">
    <property type="entry name" value="CO_DH_flav_C_dom_sf"/>
</dbReference>
<dbReference type="EC" id="1.17.1.4" evidence="8"/>
<dbReference type="Pfam" id="PF00111">
    <property type="entry name" value="Fer2"/>
    <property type="match status" value="1"/>
</dbReference>
<evidence type="ECO:0000256" key="2">
    <source>
        <dbReference type="ARBA" id="ARBA00022723"/>
    </source>
</evidence>
<keyword evidence="1" id="KW-0285">Flavoprotein</keyword>
<dbReference type="InterPro" id="IPR014307">
    <property type="entry name" value="Xanthine_DH_ssu"/>
</dbReference>
<evidence type="ECO:0000256" key="5">
    <source>
        <dbReference type="ARBA" id="ARBA00023004"/>
    </source>
</evidence>
<dbReference type="Proteomes" id="UP000690515">
    <property type="component" value="Unassembled WGS sequence"/>
</dbReference>
<feature type="domain" description="FAD-binding PCMH-type" evidence="7">
    <location>
        <begin position="193"/>
        <end position="366"/>
    </location>
</feature>
<keyword evidence="2" id="KW-0479">Metal-binding</keyword>
<dbReference type="PANTHER" id="PTHR45444">
    <property type="entry name" value="XANTHINE DEHYDROGENASE"/>
    <property type="match status" value="1"/>
</dbReference>
<dbReference type="InterPro" id="IPR016166">
    <property type="entry name" value="FAD-bd_PCMH"/>
</dbReference>
<dbReference type="InterPro" id="IPR005107">
    <property type="entry name" value="CO_DH_flav_C"/>
</dbReference>
<dbReference type="Gene3D" id="1.10.150.120">
    <property type="entry name" value="[2Fe-2S]-binding domain"/>
    <property type="match status" value="1"/>
</dbReference>
<dbReference type="InterPro" id="IPR002346">
    <property type="entry name" value="Mopterin_DH_FAD-bd"/>
</dbReference>
<dbReference type="Pfam" id="PF03450">
    <property type="entry name" value="CO_deh_flav_C"/>
    <property type="match status" value="1"/>
</dbReference>
<evidence type="ECO:0000256" key="4">
    <source>
        <dbReference type="ARBA" id="ARBA00023002"/>
    </source>
</evidence>
<dbReference type="InterPro" id="IPR036318">
    <property type="entry name" value="FAD-bd_PCMH-like_sf"/>
</dbReference>
<dbReference type="SUPFAM" id="SSF47741">
    <property type="entry name" value="CO dehydrogenase ISP C-domain like"/>
    <property type="match status" value="1"/>
</dbReference>
<dbReference type="Gene3D" id="3.30.390.50">
    <property type="entry name" value="CO dehydrogenase flavoprotein, C-terminal domain"/>
    <property type="match status" value="1"/>
</dbReference>